<feature type="transmembrane region" description="Helical" evidence="6">
    <location>
        <begin position="1374"/>
        <end position="1396"/>
    </location>
</feature>
<dbReference type="InterPro" id="IPR008936">
    <property type="entry name" value="Rho_GTPase_activation_prot"/>
</dbReference>
<protein>
    <submittedName>
        <fullName evidence="9">Plexin-A4 protein</fullName>
    </submittedName>
</protein>
<dbReference type="Pfam" id="PF08337">
    <property type="entry name" value="Plexin_cytopl"/>
    <property type="match status" value="1"/>
</dbReference>
<feature type="region of interest" description="Disordered" evidence="5">
    <location>
        <begin position="2055"/>
        <end position="2078"/>
    </location>
</feature>
<keyword evidence="6" id="KW-1133">Transmembrane helix</keyword>
<evidence type="ECO:0000256" key="2">
    <source>
        <dbReference type="ARBA" id="ARBA00023136"/>
    </source>
</evidence>
<dbReference type="InterPro" id="IPR002909">
    <property type="entry name" value="IPT_dom"/>
</dbReference>
<keyword evidence="3" id="KW-1015">Disulfide bond</keyword>
<dbReference type="GO" id="GO:0017154">
    <property type="term" value="F:semaphorin receptor activity"/>
    <property type="evidence" value="ECO:0007669"/>
    <property type="project" value="InterPro"/>
</dbReference>
<dbReference type="CDD" id="cd00603">
    <property type="entry name" value="IPT_PCSR"/>
    <property type="match status" value="3"/>
</dbReference>
<feature type="domain" description="IPT/TIG" evidence="8">
    <location>
        <begin position="966"/>
        <end position="1052"/>
    </location>
</feature>
<dbReference type="SUPFAM" id="SSF103575">
    <property type="entry name" value="Plexin repeat"/>
    <property type="match status" value="1"/>
</dbReference>
<keyword evidence="6" id="KW-0812">Transmembrane</keyword>
<dbReference type="Pfam" id="PF01833">
    <property type="entry name" value="TIG"/>
    <property type="match status" value="2"/>
</dbReference>
<keyword evidence="2 6" id="KW-0472">Membrane</keyword>
<accession>F2TX36</accession>
<dbReference type="Pfam" id="PF01437">
    <property type="entry name" value="PSI"/>
    <property type="match status" value="1"/>
</dbReference>
<evidence type="ECO:0000259" key="8">
    <source>
        <dbReference type="SMART" id="SM00429"/>
    </source>
</evidence>
<evidence type="ECO:0000256" key="5">
    <source>
        <dbReference type="SAM" id="MobiDB-lite"/>
    </source>
</evidence>
<keyword evidence="4" id="KW-0325">Glycoprotein</keyword>
<feature type="compositionally biased region" description="Gly residues" evidence="5">
    <location>
        <begin position="1738"/>
        <end position="1749"/>
    </location>
</feature>
<dbReference type="InParanoid" id="F2TX36"/>
<feature type="domain" description="IPT/TIG" evidence="8">
    <location>
        <begin position="1057"/>
        <end position="1144"/>
    </location>
</feature>
<dbReference type="Gene3D" id="2.60.40.10">
    <property type="entry name" value="Immunoglobulins"/>
    <property type="match status" value="5"/>
</dbReference>
<evidence type="ECO:0000313" key="9">
    <source>
        <dbReference type="EMBL" id="EGD75945.1"/>
    </source>
</evidence>
<dbReference type="InterPro" id="IPR002165">
    <property type="entry name" value="Plexin_repeat"/>
</dbReference>
<evidence type="ECO:0000259" key="7">
    <source>
        <dbReference type="SMART" id="SM00423"/>
    </source>
</evidence>
<dbReference type="eggNOG" id="KOG3610">
    <property type="taxonomic scope" value="Eukaryota"/>
</dbReference>
<dbReference type="KEGG" id="sre:PTSG_00652"/>
<dbReference type="Pfam" id="PF20170">
    <property type="entry name" value="Plexin_RBD"/>
    <property type="match status" value="1"/>
</dbReference>
<dbReference type="InterPro" id="IPR014756">
    <property type="entry name" value="Ig_E-set"/>
</dbReference>
<dbReference type="GeneID" id="16078717"/>
<sequence>MAMATSGAAAAQGGIRSSSSSIRLRGMLLVAVVLALGAVNTAPAVAAGQPRSLALTRGSMMYLDADTGSLFVGDRDALMRVNGTTLGVVTARNITDPDNCIPYDAVAFSMYDGAGYDDPEFCTASSSGQTCLQECDGSSDPCRLRFFSSTCNGNQYFVMQRHEVTGDLLVCSALTQCQTIDAASLASLNRGDTAVDEAPQGWFCNFPEQKFIAQLQPSTVKTNTQQYCPVWRYGPIDIDTFQYPQRVAAKFVPDLGDVNETPVLFLGTLAEEARDHAFQSTSFPASNILAQVTKRDTTTYTRVCASSPCSSNDDYAVVPDASISETVAETQRVRHEFLAIEYDDDFVYVVMNWEAEGPDPQRPIAARFCRSPGTRADNGVIRTEITCGSEVLNIMHREQVGERLWPSWGEDEALIAVSDSNLCLFSLSGTPQYASLSLRVSMDAFMTGTYGTASCNDDLVASSAVVGSIGGSSTFAPITGAGALTALAVDVVHGHTVAFVGTDAGAVLRVHLQQVLSPAAATTYGVVNTTNVVVTSSQEAVVQLQMWSNASTLFVLSESSVVSLPAHTCGQYTTCGACVTSMDPYCGWCPLSNTCTERSACALPESLDRAANTTDTSSSYWLHGFDGATQASCPALTTVLPTEVPVNTNTTVTFTVSSLPPLLPGERWYCDVASYGSFAAEVSGPLVTCNATIKSLAAGVTGYVHATTISLAHGPSGITADADADAAVTPLRFDNRVNVSFPLEVYDCGVRTPQGCSGCPARCGWCAYDNTCTSGPSFCRDNDASAWLNTTAAAAECPQVNTTSPGAVHARLSNETLHWSGKNFVQPVQGADTYTCVFTDSAGLSATETTGAFVNATCVSCPVPNESGQGLTGGTRTRTATLRFRGWPVGDAPTASIAFYDCNVLGGGNTDQDCGRCLSVSNPLFACGWCQRASVLQAQCTYVSECAVSDATFLPAQGGDVSACPQPAVLSVAPSVLPTTGGTVVTIVGRNLGRALADIASVSIAGTACTLTDFDVASGTLMCRTPSFATPAANVAVNVLLGGGQMASSTATISVVEPRVSGIDPAVGIRAGGAVVTLTGAGLDAGQRVNVTLAETACELFERTATQMRCELQPTPDTTLRRRRRRGSDLRAGGVVVGGRFARALPTSVCVQMDGQLESSTCSRVSAGIEFEVRDDPTIAMTWPATAPANASFNFVVLGTNLDAAQTLTLRLYSTAVPAQDLATVSCTAINTTAAACPISTIPHVVAAVPSLGTAGLPTSYDLFADAANYTGNAVVFALNPVVSALQPETAGPGDIMVLSGERLTAYGSFAVYVAGVPAVIQLESDTQVTVRVPDVDVAPNVPLDVTYALLDYAYNTTLSGSFQLQAQASGTDVAPIAGSIVGAFCVALVVLALVYRRNIRTRRTKEKALLRQMQDLETQVIDVARQGFTELQEGGQLALTLSEAHPRPFGEYARRVYFTALDTHPLPVRPRFPGTNDCIEQFTFFLQQDDFLRAFVGVMEGEGRAFSVRDRCQVASLLMCSANGDEAMGTHTLSTLLDQYFTANSRRDPRLMLRRTESVAEKLLTAWLTTGMHDAVLRDAARPLYNLTQALKIYAWKGPVDAVTGAATYTLNADALLRERVEYEPLTLHVDMNRQVYEVHVNSCDTIGQILEKLKLVVTTAGADVSDFDTRVLVLQREEGLRVLKDIDDSSKMSAGWVQLNTASFYGMRDGDQLAFVKSDTDGGDARRRRNNNSSSSGGGGGGGGGGSLFKVRTKSKSRIDPMACEPWHLVKPDTDGTAAAAAAAATRVPSEIFLTYLMTVKTALQPFVDDLVDAVFNIDQPSPAVRFLFHFLDDQARKHNISDPRTTHIWKSNAFPLRFWINLIKNPDFLLHVQQTRTVSSGLSTVAQVIMDSCSVSDQQLGKHSPANKHLYRKEVAEYKQKIANFYTAISRLPPPTDAELQASFASAQSGEQACDRPDAVCGLMEYALRFREQLLEELVAVGHKPMADDVARVLGMFAHRGSIVASEEDETSSYLNIVAGDDSGPNRNSACIDEEMFSLGVLMEDDEEESEVVRDGDGNGLADSSDTAPMVSNFF</sequence>
<name>F2TX36_SALR5</name>
<dbReference type="Gene3D" id="3.30.1680.10">
    <property type="entry name" value="ligand-binding face of the semaphorins, domain 2"/>
    <property type="match status" value="1"/>
</dbReference>
<proteinExistence type="predicted"/>
<feature type="region of interest" description="Disordered" evidence="5">
    <location>
        <begin position="1718"/>
        <end position="1749"/>
    </location>
</feature>
<dbReference type="OrthoDB" id="125363at2759"/>
<comment type="subcellular location">
    <subcellularLocation>
        <location evidence="1">Membrane</location>
    </subcellularLocation>
</comment>
<dbReference type="InterPro" id="IPR015943">
    <property type="entry name" value="WD40/YVTN_repeat-like_dom_sf"/>
</dbReference>
<dbReference type="SMART" id="SM00429">
    <property type="entry name" value="IPT"/>
    <property type="match status" value="3"/>
</dbReference>
<dbReference type="FunCoup" id="F2TX36">
    <property type="interactions" value="738"/>
</dbReference>
<dbReference type="GO" id="GO:0016020">
    <property type="term" value="C:membrane"/>
    <property type="evidence" value="ECO:0007669"/>
    <property type="project" value="UniProtKB-SubCell"/>
</dbReference>
<reference evidence="9" key="1">
    <citation type="submission" date="2009-08" db="EMBL/GenBank/DDBJ databases">
        <title>Annotation of Salpingoeca rosetta.</title>
        <authorList>
            <consortium name="The Broad Institute Genome Sequencing Platform"/>
            <person name="Russ C."/>
            <person name="Cuomo C."/>
            <person name="Burger G."/>
            <person name="Gray M.W."/>
            <person name="Holland P.W.H."/>
            <person name="King N."/>
            <person name="Lang F.B.F."/>
            <person name="Roger A.J."/>
            <person name="Ruiz-Trillo I."/>
            <person name="Young S.K."/>
            <person name="Zeng Q."/>
            <person name="Gargeya S."/>
            <person name="Alvarado L."/>
            <person name="Berlin A."/>
            <person name="Chapman S.B."/>
            <person name="Chen Z."/>
            <person name="Freedman E."/>
            <person name="Gellesch M."/>
            <person name="Goldberg J."/>
            <person name="Griggs A."/>
            <person name="Gujja S."/>
            <person name="Heilman E."/>
            <person name="Heiman D."/>
            <person name="Howarth C."/>
            <person name="Mehta T."/>
            <person name="Neiman D."/>
            <person name="Pearson M."/>
            <person name="Roberts A."/>
            <person name="Saif S."/>
            <person name="Shea T."/>
            <person name="Shenoy N."/>
            <person name="Sisk P."/>
            <person name="Stolte C."/>
            <person name="Sykes S."/>
            <person name="White J."/>
            <person name="Yandava C."/>
            <person name="Haas B."/>
            <person name="Nusbaum C."/>
            <person name="Birren B."/>
        </authorList>
    </citation>
    <scope>NUCLEOTIDE SEQUENCE [LARGE SCALE GENOMIC DNA]</scope>
    <source>
        <strain evidence="9">ATCC 50818</strain>
    </source>
</reference>
<evidence type="ECO:0000256" key="1">
    <source>
        <dbReference type="ARBA" id="ARBA00004370"/>
    </source>
</evidence>
<dbReference type="SUPFAM" id="SSF101912">
    <property type="entry name" value="Sema domain"/>
    <property type="match status" value="1"/>
</dbReference>
<dbReference type="Gene3D" id="3.10.20.90">
    <property type="entry name" value="Phosphatidylinositol 3-kinase Catalytic Subunit, Chain A, domain 1"/>
    <property type="match status" value="1"/>
</dbReference>
<feature type="domain" description="PSI" evidence="7">
    <location>
        <begin position="901"/>
        <end position="965"/>
    </location>
</feature>
<dbReference type="Gene3D" id="1.10.506.10">
    <property type="entry name" value="GTPase Activation - p120gap, domain 1"/>
    <property type="match status" value="1"/>
</dbReference>
<dbReference type="CDD" id="cd12205">
    <property type="entry name" value="RasGAP_plexin"/>
    <property type="match status" value="1"/>
</dbReference>
<dbReference type="InterPro" id="IPR036352">
    <property type="entry name" value="Semap_dom_sf"/>
</dbReference>
<gene>
    <name evidence="9" type="ORF">PTSG_00652</name>
</gene>
<dbReference type="SUPFAM" id="SSF48350">
    <property type="entry name" value="GTPase activation domain, GAP"/>
    <property type="match status" value="1"/>
</dbReference>
<dbReference type="InterPro" id="IPR013783">
    <property type="entry name" value="Ig-like_fold"/>
</dbReference>
<dbReference type="PANTHER" id="PTHR22625">
    <property type="entry name" value="PLEXIN"/>
    <property type="match status" value="1"/>
</dbReference>
<organism evidence="10">
    <name type="scientific">Salpingoeca rosetta (strain ATCC 50818 / BSB-021)</name>
    <dbReference type="NCBI Taxonomy" id="946362"/>
    <lineage>
        <taxon>Eukaryota</taxon>
        <taxon>Choanoflagellata</taxon>
        <taxon>Craspedida</taxon>
        <taxon>Salpingoecidae</taxon>
        <taxon>Salpingoeca</taxon>
    </lineage>
</organism>
<evidence type="ECO:0000313" key="10">
    <source>
        <dbReference type="Proteomes" id="UP000007799"/>
    </source>
</evidence>
<dbReference type="Proteomes" id="UP000007799">
    <property type="component" value="Unassembled WGS sequence"/>
</dbReference>
<dbReference type="SMART" id="SM00423">
    <property type="entry name" value="PSI"/>
    <property type="match status" value="2"/>
</dbReference>
<dbReference type="RefSeq" id="XP_004998121.1">
    <property type="nucleotide sequence ID" value="XM_004998064.1"/>
</dbReference>
<dbReference type="PANTHER" id="PTHR22625:SF70">
    <property type="entry name" value="PLEXIN A, ISOFORM A"/>
    <property type="match status" value="1"/>
</dbReference>
<evidence type="ECO:0000256" key="3">
    <source>
        <dbReference type="ARBA" id="ARBA00023157"/>
    </source>
</evidence>
<evidence type="ECO:0000256" key="6">
    <source>
        <dbReference type="SAM" id="Phobius"/>
    </source>
</evidence>
<evidence type="ECO:0000256" key="4">
    <source>
        <dbReference type="ARBA" id="ARBA00023180"/>
    </source>
</evidence>
<dbReference type="InterPro" id="IPR031148">
    <property type="entry name" value="Plexin"/>
</dbReference>
<feature type="domain" description="IPT/TIG" evidence="8">
    <location>
        <begin position="1280"/>
        <end position="1366"/>
    </location>
</feature>
<keyword evidence="10" id="KW-1185">Reference proteome</keyword>
<dbReference type="EMBL" id="GL832956">
    <property type="protein sequence ID" value="EGD75945.1"/>
    <property type="molecule type" value="Genomic_DNA"/>
</dbReference>
<dbReference type="InterPro" id="IPR046800">
    <property type="entry name" value="Plexin_RBD"/>
</dbReference>
<dbReference type="InterPro" id="IPR016201">
    <property type="entry name" value="PSI"/>
</dbReference>
<dbReference type="Gene3D" id="2.130.10.10">
    <property type="entry name" value="YVTN repeat-like/Quinoprotein amine dehydrogenase"/>
    <property type="match status" value="1"/>
</dbReference>
<dbReference type="STRING" id="946362.F2TX36"/>
<feature type="domain" description="PSI" evidence="7">
    <location>
        <begin position="568"/>
        <end position="634"/>
    </location>
</feature>
<dbReference type="InterPro" id="IPR013548">
    <property type="entry name" value="Plexin_cytoplasmic_RasGAP_dom"/>
</dbReference>
<dbReference type="SUPFAM" id="SSF81296">
    <property type="entry name" value="E set domains"/>
    <property type="match status" value="3"/>
</dbReference>